<dbReference type="SUPFAM" id="SSF54862">
    <property type="entry name" value="4Fe-4S ferredoxins"/>
    <property type="match status" value="1"/>
</dbReference>
<gene>
    <name evidence="1" type="ORF">ASJ82_02155</name>
    <name evidence="2" type="ORF">MSCUN_15430</name>
</gene>
<evidence type="ECO:0000313" key="3">
    <source>
        <dbReference type="Proteomes" id="UP000217528"/>
    </source>
</evidence>
<dbReference type="Proteomes" id="UP000246004">
    <property type="component" value="Unassembled WGS sequence"/>
</dbReference>
<organism evidence="1 3">
    <name type="scientific">Methanosphaera cuniculi</name>
    <dbReference type="NCBI Taxonomy" id="1077256"/>
    <lineage>
        <taxon>Archaea</taxon>
        <taxon>Methanobacteriati</taxon>
        <taxon>Methanobacteriota</taxon>
        <taxon>Methanomada group</taxon>
        <taxon>Methanobacteria</taxon>
        <taxon>Methanobacteriales</taxon>
        <taxon>Methanobacteriaceae</taxon>
        <taxon>Methanosphaera</taxon>
    </lineage>
</organism>
<dbReference type="Gene3D" id="3.30.70.20">
    <property type="match status" value="1"/>
</dbReference>
<evidence type="ECO:0008006" key="5">
    <source>
        <dbReference type="Google" id="ProtNLM"/>
    </source>
</evidence>
<name>A0A2A2HCG1_9EURY</name>
<dbReference type="EMBL" id="LWMS01000047">
    <property type="protein sequence ID" value="PWL07568.1"/>
    <property type="molecule type" value="Genomic_DNA"/>
</dbReference>
<dbReference type="RefSeq" id="WP_095608978.1">
    <property type="nucleotide sequence ID" value="NZ_CAUHCB010000007.1"/>
</dbReference>
<accession>A0A2A2HCG1</accession>
<evidence type="ECO:0000313" key="1">
    <source>
        <dbReference type="EMBL" id="PAV07055.1"/>
    </source>
</evidence>
<sequence length="77" mass="8696">MYEVILEREDCTMCGNCVEVDDTKFAFDSDDRATIIGSERDDDVDELETDEPEIYEEAADVCTGECIEVYDDEGNPV</sequence>
<comment type="caution">
    <text evidence="1">The sequence shown here is derived from an EMBL/GenBank/DDBJ whole genome shotgun (WGS) entry which is preliminary data.</text>
</comment>
<keyword evidence="3" id="KW-1185">Reference proteome</keyword>
<evidence type="ECO:0000313" key="4">
    <source>
        <dbReference type="Proteomes" id="UP000246004"/>
    </source>
</evidence>
<reference evidence="2 4" key="1">
    <citation type="submission" date="2016-04" db="EMBL/GenBank/DDBJ databases">
        <title>Genome sequence of Methanosphaera cuniculi DSM 4103.</title>
        <authorList>
            <person name="Poehlein A."/>
            <person name="Seedorf H."/>
            <person name="Daniel R."/>
        </authorList>
    </citation>
    <scope>NUCLEOTIDE SEQUENCE [LARGE SCALE GENOMIC DNA]</scope>
    <source>
        <strain evidence="2 4">DSM 4103</strain>
    </source>
</reference>
<proteinExistence type="predicted"/>
<dbReference type="Proteomes" id="UP000217528">
    <property type="component" value="Unassembled WGS sequence"/>
</dbReference>
<dbReference type="EMBL" id="LMVN01000023">
    <property type="protein sequence ID" value="PAV07055.1"/>
    <property type="molecule type" value="Genomic_DNA"/>
</dbReference>
<reference evidence="1 3" key="2">
    <citation type="journal article" date="2017" name="BMC Genomics">
        <title>Genomic analysis of methanogenic archaea reveals a shift towards energy conservation.</title>
        <authorList>
            <person name="Gilmore S.P."/>
            <person name="Henske J.K."/>
            <person name="Sexton J.A."/>
            <person name="Solomon K.V."/>
            <person name="Seppala S."/>
            <person name="Yoo J.I."/>
            <person name="Huyett L.M."/>
            <person name="Pressman A."/>
            <person name="Cogan J.Z."/>
            <person name="Kivenson V."/>
            <person name="Peng X."/>
            <person name="Tan Y."/>
            <person name="Valentine D.L."/>
            <person name="O'Malley M.A."/>
        </authorList>
    </citation>
    <scope>NUCLEOTIDE SEQUENCE [LARGE SCALE GENOMIC DNA]</scope>
    <source>
        <strain evidence="1 3">1R-7</strain>
    </source>
</reference>
<protein>
    <recommendedName>
        <fullName evidence="5">Ferredoxin</fullName>
    </recommendedName>
</protein>
<evidence type="ECO:0000313" key="2">
    <source>
        <dbReference type="EMBL" id="PWL07568.1"/>
    </source>
</evidence>
<dbReference type="OrthoDB" id="5583at2157"/>
<dbReference type="AlphaFoldDB" id="A0A2A2HCG1"/>
<dbReference type="Pfam" id="PF13459">
    <property type="entry name" value="Fer4_15"/>
    <property type="match status" value="1"/>
</dbReference>